<dbReference type="InterPro" id="IPR000276">
    <property type="entry name" value="GPCR_Rhodpsn"/>
</dbReference>
<dbReference type="PRINTS" id="PR00526">
    <property type="entry name" value="FMETLEUPHER"/>
</dbReference>
<dbReference type="GO" id="GO:0004875">
    <property type="term" value="F:complement receptor activity"/>
    <property type="evidence" value="ECO:0007669"/>
    <property type="project" value="TreeGrafter"/>
</dbReference>
<evidence type="ECO:0000256" key="11">
    <source>
        <dbReference type="ARBA" id="ARBA00023224"/>
    </source>
</evidence>
<dbReference type="GO" id="GO:0006954">
    <property type="term" value="P:inflammatory response"/>
    <property type="evidence" value="ECO:0007669"/>
    <property type="project" value="TreeGrafter"/>
</dbReference>
<comment type="similarity">
    <text evidence="13">Belongs to the G-protein coupled receptor 1 family.</text>
</comment>
<feature type="transmembrane region" description="Helical" evidence="15">
    <location>
        <begin position="188"/>
        <end position="213"/>
    </location>
</feature>
<proteinExistence type="inferred from homology"/>
<keyword evidence="4 13" id="KW-0812">Transmembrane</keyword>
<dbReference type="AlphaFoldDB" id="A0AAR2LKV4"/>
<feature type="transmembrane region" description="Helical" evidence="15">
    <location>
        <begin position="65"/>
        <end position="88"/>
    </location>
</feature>
<evidence type="ECO:0000256" key="12">
    <source>
        <dbReference type="ARBA" id="ARBA00025736"/>
    </source>
</evidence>
<dbReference type="GO" id="GO:0004930">
    <property type="term" value="F:G protein-coupled receptor activity"/>
    <property type="evidence" value="ECO:0007669"/>
    <property type="project" value="UniProtKB-KW"/>
</dbReference>
<evidence type="ECO:0000256" key="7">
    <source>
        <dbReference type="ARBA" id="ARBA00023136"/>
    </source>
</evidence>
<dbReference type="GO" id="GO:0005886">
    <property type="term" value="C:plasma membrane"/>
    <property type="evidence" value="ECO:0007669"/>
    <property type="project" value="UniProtKB-SubCell"/>
</dbReference>
<name>A0AAR2LKV4_PYGNA</name>
<evidence type="ECO:0000256" key="5">
    <source>
        <dbReference type="ARBA" id="ARBA00022989"/>
    </source>
</evidence>
<keyword evidence="10" id="KW-0325">Glycoprotein</keyword>
<evidence type="ECO:0000313" key="18">
    <source>
        <dbReference type="Proteomes" id="UP001501920"/>
    </source>
</evidence>
<keyword evidence="3" id="KW-0145">Chemotaxis</keyword>
<keyword evidence="8" id="KW-1015">Disulfide bond</keyword>
<evidence type="ECO:0000256" key="3">
    <source>
        <dbReference type="ARBA" id="ARBA00022500"/>
    </source>
</evidence>
<reference evidence="17" key="2">
    <citation type="submission" date="2025-08" db="UniProtKB">
        <authorList>
            <consortium name="Ensembl"/>
        </authorList>
    </citation>
    <scope>IDENTIFICATION</scope>
</reference>
<dbReference type="Ensembl" id="ENSPNAT00000055116.1">
    <property type="protein sequence ID" value="ENSPNAP00000077180.1"/>
    <property type="gene ID" value="ENSPNAG00000034491.1"/>
</dbReference>
<evidence type="ECO:0000256" key="13">
    <source>
        <dbReference type="RuleBase" id="RU000688"/>
    </source>
</evidence>
<keyword evidence="5 15" id="KW-1133">Transmembrane helix</keyword>
<reference evidence="17" key="3">
    <citation type="submission" date="2025-09" db="UniProtKB">
        <authorList>
            <consortium name="Ensembl"/>
        </authorList>
    </citation>
    <scope>IDENTIFICATION</scope>
</reference>
<protein>
    <recommendedName>
        <fullName evidence="16">G-protein coupled receptors family 1 profile domain-containing protein</fullName>
    </recommendedName>
</protein>
<feature type="transmembrane region" description="Helical" evidence="15">
    <location>
        <begin position="234"/>
        <end position="256"/>
    </location>
</feature>
<evidence type="ECO:0000256" key="1">
    <source>
        <dbReference type="ARBA" id="ARBA00004651"/>
    </source>
</evidence>
<keyword evidence="6 13" id="KW-0297">G-protein coupled receptor</keyword>
<comment type="similarity">
    <text evidence="12">Belongs to the chemokine-like receptor (CMKLR) family.</text>
</comment>
<dbReference type="PROSITE" id="PS00237">
    <property type="entry name" value="G_PROTEIN_RECEP_F1_1"/>
    <property type="match status" value="1"/>
</dbReference>
<feature type="region of interest" description="Disordered" evidence="14">
    <location>
        <begin position="1"/>
        <end position="21"/>
    </location>
</feature>
<feature type="transmembrane region" description="Helical" evidence="15">
    <location>
        <begin position="262"/>
        <end position="286"/>
    </location>
</feature>
<dbReference type="Pfam" id="PF00001">
    <property type="entry name" value="7tm_1"/>
    <property type="match status" value="1"/>
</dbReference>
<keyword evidence="18" id="KW-1185">Reference proteome</keyword>
<keyword evidence="9 13" id="KW-0675">Receptor</keyword>
<evidence type="ECO:0000256" key="6">
    <source>
        <dbReference type="ARBA" id="ARBA00023040"/>
    </source>
</evidence>
<evidence type="ECO:0000256" key="9">
    <source>
        <dbReference type="ARBA" id="ARBA00023170"/>
    </source>
</evidence>
<dbReference type="GeneTree" id="ENSGT01020000230438"/>
<feature type="compositionally biased region" description="Polar residues" evidence="14">
    <location>
        <begin position="1"/>
        <end position="10"/>
    </location>
</feature>
<feature type="transmembrane region" description="Helical" evidence="15">
    <location>
        <begin position="29"/>
        <end position="53"/>
    </location>
</feature>
<evidence type="ECO:0000313" key="17">
    <source>
        <dbReference type="Ensembl" id="ENSPNAP00000077180.1"/>
    </source>
</evidence>
<evidence type="ECO:0000256" key="10">
    <source>
        <dbReference type="ARBA" id="ARBA00023180"/>
    </source>
</evidence>
<feature type="transmembrane region" description="Helical" evidence="15">
    <location>
        <begin position="108"/>
        <end position="132"/>
    </location>
</feature>
<dbReference type="PRINTS" id="PR00237">
    <property type="entry name" value="GPCRRHODOPSN"/>
</dbReference>
<dbReference type="PANTHER" id="PTHR24225:SF0">
    <property type="entry name" value="N-FORMYL PEPTIDE RECEPTOR 2"/>
    <property type="match status" value="1"/>
</dbReference>
<evidence type="ECO:0000256" key="2">
    <source>
        <dbReference type="ARBA" id="ARBA00022475"/>
    </source>
</evidence>
<keyword evidence="11 13" id="KW-0807">Transducer</keyword>
<gene>
    <name evidence="17" type="primary">CMKLR1</name>
</gene>
<feature type="transmembrane region" description="Helical" evidence="15">
    <location>
        <begin position="144"/>
        <end position="168"/>
    </location>
</feature>
<dbReference type="PANTHER" id="PTHR24225">
    <property type="entry name" value="CHEMOTACTIC RECEPTOR"/>
    <property type="match status" value="1"/>
</dbReference>
<evidence type="ECO:0000259" key="16">
    <source>
        <dbReference type="PROSITE" id="PS50262"/>
    </source>
</evidence>
<dbReference type="GO" id="GO:0006935">
    <property type="term" value="P:chemotaxis"/>
    <property type="evidence" value="ECO:0007669"/>
    <property type="project" value="UniProtKB-KW"/>
</dbReference>
<dbReference type="Proteomes" id="UP001501920">
    <property type="component" value="Chromosome 20"/>
</dbReference>
<keyword evidence="7 15" id="KW-0472">Membrane</keyword>
<keyword evidence="2" id="KW-1003">Cell membrane</keyword>
<dbReference type="GO" id="GO:0007200">
    <property type="term" value="P:phospholipase C-activating G protein-coupled receptor signaling pathway"/>
    <property type="evidence" value="ECO:0007669"/>
    <property type="project" value="TreeGrafter"/>
</dbReference>
<dbReference type="InterPro" id="IPR017452">
    <property type="entry name" value="GPCR_Rhodpsn_7TM"/>
</dbReference>
<reference evidence="17 18" key="1">
    <citation type="submission" date="2020-10" db="EMBL/GenBank/DDBJ databases">
        <title>Pygocentrus nattereri (red-bellied piranha) genome, fPygNat1, primary haplotype.</title>
        <authorList>
            <person name="Myers G."/>
            <person name="Meyer A."/>
            <person name="Karagic N."/>
            <person name="Pippel M."/>
            <person name="Winkler S."/>
            <person name="Tracey A."/>
            <person name="Wood J."/>
            <person name="Formenti G."/>
            <person name="Howe K."/>
            <person name="Fedrigo O."/>
            <person name="Jarvis E.D."/>
        </authorList>
    </citation>
    <scope>NUCLEOTIDE SEQUENCE [LARGE SCALE GENOMIC DNA]</scope>
</reference>
<dbReference type="GO" id="GO:0007204">
    <property type="term" value="P:positive regulation of cytosolic calcium ion concentration"/>
    <property type="evidence" value="ECO:0007669"/>
    <property type="project" value="TreeGrafter"/>
</dbReference>
<feature type="domain" description="G-protein coupled receptors family 1 profile" evidence="16">
    <location>
        <begin position="45"/>
        <end position="284"/>
    </location>
</feature>
<dbReference type="SUPFAM" id="SSF81321">
    <property type="entry name" value="Family A G protein-coupled receptor-like"/>
    <property type="match status" value="1"/>
</dbReference>
<evidence type="ECO:0000256" key="8">
    <source>
        <dbReference type="ARBA" id="ARBA00023157"/>
    </source>
</evidence>
<dbReference type="FunFam" id="1.20.1070.10:FF:000034">
    <property type="entry name" value="G-protein coupled receptor 1"/>
    <property type="match status" value="1"/>
</dbReference>
<dbReference type="InterPro" id="IPR000826">
    <property type="entry name" value="Formyl_rcpt-rel"/>
</dbReference>
<accession>A0AAR2LKV4</accession>
<organism evidence="17 18">
    <name type="scientific">Pygocentrus nattereri</name>
    <name type="common">Red-bellied piranha</name>
    <dbReference type="NCBI Taxonomy" id="42514"/>
    <lineage>
        <taxon>Eukaryota</taxon>
        <taxon>Metazoa</taxon>
        <taxon>Chordata</taxon>
        <taxon>Craniata</taxon>
        <taxon>Vertebrata</taxon>
        <taxon>Euteleostomi</taxon>
        <taxon>Actinopterygii</taxon>
        <taxon>Neopterygii</taxon>
        <taxon>Teleostei</taxon>
        <taxon>Ostariophysi</taxon>
        <taxon>Characiformes</taxon>
        <taxon>Characoidei</taxon>
        <taxon>Pygocentrus</taxon>
    </lineage>
</organism>
<dbReference type="PROSITE" id="PS50262">
    <property type="entry name" value="G_PROTEIN_RECEP_F1_2"/>
    <property type="match status" value="1"/>
</dbReference>
<dbReference type="Gene3D" id="1.20.1070.10">
    <property type="entry name" value="Rhodopsin 7-helix transmembrane proteins"/>
    <property type="match status" value="1"/>
</dbReference>
<evidence type="ECO:0000256" key="15">
    <source>
        <dbReference type="SAM" id="Phobius"/>
    </source>
</evidence>
<sequence>MNSTPVTQTDVENKNNTTSSTSCSNAMCIFYVATEMIIFILGLAGNGLVIWIAGFKVKKSVVSTWYLSLAVADFIFCSTLPFVVAYTVSKDWTFGGFMCKFGSFMISLNMYSSIFLLVIISVDRCVLVMFPVWAQNKRTIRKALVTVILAWIIATTCSAPSAAFREIIYDNNSQKTICRYYNNKEQYAAIIACRFVFSFIVPFVIIIICYIFIIGKLKSNQTVNSKKPVKIMTVLIVTFLICWLPFQTLSLMGLFMPPNYPLVIAYVFSLLLAHANSCLNPFLYAFMGKDIKEHCYAFWSKIENSFKEEADQNTVQGTDTSSSLPRAITLFQFVHHK</sequence>
<comment type="subcellular location">
    <subcellularLocation>
        <location evidence="1">Cell membrane</location>
        <topology evidence="1">Multi-pass membrane protein</topology>
    </subcellularLocation>
</comment>
<evidence type="ECO:0000256" key="4">
    <source>
        <dbReference type="ARBA" id="ARBA00022692"/>
    </source>
</evidence>
<evidence type="ECO:0000256" key="14">
    <source>
        <dbReference type="SAM" id="MobiDB-lite"/>
    </source>
</evidence>